<organism evidence="6 7">
    <name type="scientific">Pontibacter flavimaris</name>
    <dbReference type="NCBI Taxonomy" id="1797110"/>
    <lineage>
        <taxon>Bacteria</taxon>
        <taxon>Pseudomonadati</taxon>
        <taxon>Bacteroidota</taxon>
        <taxon>Cytophagia</taxon>
        <taxon>Cytophagales</taxon>
        <taxon>Hymenobacteraceae</taxon>
        <taxon>Pontibacter</taxon>
    </lineage>
</organism>
<dbReference type="PANTHER" id="PTHR30246">
    <property type="entry name" value="2-KETO-3-DEOXY-6-PHOSPHOGLUCONATE ALDOLASE"/>
    <property type="match status" value="1"/>
</dbReference>
<dbReference type="GO" id="GO:0016829">
    <property type="term" value="F:lyase activity"/>
    <property type="evidence" value="ECO:0007669"/>
    <property type="project" value="UniProtKB-KW"/>
</dbReference>
<dbReference type="PANTHER" id="PTHR30246:SF1">
    <property type="entry name" value="2-DEHYDRO-3-DEOXY-6-PHOSPHOGALACTONATE ALDOLASE-RELATED"/>
    <property type="match status" value="1"/>
</dbReference>
<comment type="similarity">
    <text evidence="2">Belongs to the KHG/KDPG aldolase family.</text>
</comment>
<evidence type="ECO:0000256" key="2">
    <source>
        <dbReference type="ARBA" id="ARBA00006906"/>
    </source>
</evidence>
<dbReference type="Gene3D" id="3.20.20.70">
    <property type="entry name" value="Aldolase class I"/>
    <property type="match status" value="1"/>
</dbReference>
<gene>
    <name evidence="6" type="ORF">A3841_07575</name>
</gene>
<evidence type="ECO:0000313" key="6">
    <source>
        <dbReference type="EMBL" id="OKL41870.1"/>
    </source>
</evidence>
<dbReference type="SUPFAM" id="SSF51569">
    <property type="entry name" value="Aldolase"/>
    <property type="match status" value="1"/>
</dbReference>
<name>A0A1Q5PI39_9BACT</name>
<dbReference type="InterPro" id="IPR000887">
    <property type="entry name" value="Aldlse_KDPG_KHG"/>
</dbReference>
<evidence type="ECO:0000313" key="7">
    <source>
        <dbReference type="Proteomes" id="UP000186551"/>
    </source>
</evidence>
<dbReference type="InterPro" id="IPR013785">
    <property type="entry name" value="Aldolase_TIM"/>
</dbReference>
<dbReference type="CDD" id="cd00452">
    <property type="entry name" value="KDPG_aldolase"/>
    <property type="match status" value="1"/>
</dbReference>
<evidence type="ECO:0000256" key="3">
    <source>
        <dbReference type="ARBA" id="ARBA00011233"/>
    </source>
</evidence>
<comment type="pathway">
    <text evidence="1">Carbohydrate acid metabolism.</text>
</comment>
<keyword evidence="5" id="KW-0119">Carbohydrate metabolism</keyword>
<comment type="caution">
    <text evidence="6">The sequence shown here is derived from an EMBL/GenBank/DDBJ whole genome shotgun (WGS) entry which is preliminary data.</text>
</comment>
<comment type="subunit">
    <text evidence="3">Homotrimer.</text>
</comment>
<dbReference type="RefSeq" id="WP_073850317.1">
    <property type="nucleotide sequence ID" value="NZ_LVWA01000002.1"/>
</dbReference>
<dbReference type="AlphaFoldDB" id="A0A1Q5PI39"/>
<reference evidence="6 7" key="1">
    <citation type="submission" date="2016-03" db="EMBL/GenBank/DDBJ databases">
        <title>Genome sequence of Pontibacter sp. nov., of the family cytophagaceae, isolated from marine sediment of the Yellow Sea, China.</title>
        <authorList>
            <person name="Zhang G."/>
            <person name="Zhang R."/>
        </authorList>
    </citation>
    <scope>NUCLEOTIDE SEQUENCE [LARGE SCALE GENOMIC DNA]</scope>
    <source>
        <strain evidence="6 7">S10-8</strain>
    </source>
</reference>
<evidence type="ECO:0000256" key="1">
    <source>
        <dbReference type="ARBA" id="ARBA00004761"/>
    </source>
</evidence>
<evidence type="ECO:0000256" key="4">
    <source>
        <dbReference type="ARBA" id="ARBA00023239"/>
    </source>
</evidence>
<dbReference type="OrthoDB" id="9802667at2"/>
<dbReference type="Proteomes" id="UP000186551">
    <property type="component" value="Unassembled WGS sequence"/>
</dbReference>
<sequence>MPTKETLPKQTALDAILAQGLLPLFFYEDPQVSLHIIQALYRAGIRTLEYTNRGEAALENFTYLKQQLGQTHPDLQLGIGTIKTTDEAKAFLQAGADYIVAPIVSPQVGDLVHEAGRLWIPGCFTPTEVHLARQHQAALIKLFPANILGPAFVSAIKELFPGQLFMPTSGVEIDPGNLSAWFSAGVCAVGMGSKLISKDILEEKQYQKLEERTKQALHLLQTTRNL</sequence>
<keyword evidence="7" id="KW-1185">Reference proteome</keyword>
<evidence type="ECO:0000256" key="5">
    <source>
        <dbReference type="ARBA" id="ARBA00023277"/>
    </source>
</evidence>
<protein>
    <submittedName>
        <fullName evidence="6">Ketohydroxyglutarate aldolase</fullName>
    </submittedName>
</protein>
<dbReference type="Pfam" id="PF01081">
    <property type="entry name" value="Aldolase"/>
    <property type="match status" value="1"/>
</dbReference>
<dbReference type="STRING" id="1797110.A3841_07575"/>
<accession>A0A1Q5PI39</accession>
<dbReference type="EMBL" id="LVWA01000002">
    <property type="protein sequence ID" value="OKL41870.1"/>
    <property type="molecule type" value="Genomic_DNA"/>
</dbReference>
<proteinExistence type="inferred from homology"/>
<keyword evidence="4" id="KW-0456">Lyase</keyword>